<dbReference type="FunCoup" id="A0LIN5">
    <property type="interactions" value="468"/>
</dbReference>
<dbReference type="GO" id="GO:0046872">
    <property type="term" value="F:metal ion binding"/>
    <property type="evidence" value="ECO:0007669"/>
    <property type="project" value="UniProtKB-KW"/>
</dbReference>
<protein>
    <recommendedName>
        <fullName evidence="3 10">Quinolinate synthase</fullName>
        <ecNumber evidence="3 10">2.5.1.72</ecNumber>
    </recommendedName>
</protein>
<dbReference type="HOGENOM" id="CLU_047382_0_0_7"/>
<dbReference type="eggNOG" id="COG0379">
    <property type="taxonomic scope" value="Bacteria"/>
</dbReference>
<evidence type="ECO:0000256" key="8">
    <source>
        <dbReference type="ARBA" id="ARBA00023004"/>
    </source>
</evidence>
<keyword evidence="8" id="KW-0408">Iron</keyword>
<dbReference type="InterPro" id="IPR036094">
    <property type="entry name" value="NadA_sf"/>
</dbReference>
<dbReference type="OrthoDB" id="9801204at2"/>
<keyword evidence="4" id="KW-0004">4Fe-4S</keyword>
<keyword evidence="6" id="KW-0808">Transferase</keyword>
<dbReference type="EC" id="2.5.1.72" evidence="3 10"/>
<keyword evidence="5" id="KW-0662">Pyridine nucleotide biosynthesis</keyword>
<gene>
    <name evidence="11" type="ordered locus">Sfum_1600</name>
</gene>
<dbReference type="GO" id="GO:0034628">
    <property type="term" value="P:'de novo' NAD+ biosynthetic process from L-aspartate"/>
    <property type="evidence" value="ECO:0007669"/>
    <property type="project" value="TreeGrafter"/>
</dbReference>
<evidence type="ECO:0000313" key="11">
    <source>
        <dbReference type="EMBL" id="ABK17287.1"/>
    </source>
</evidence>
<dbReference type="STRING" id="335543.Sfum_1600"/>
<dbReference type="RefSeq" id="WP_011698457.1">
    <property type="nucleotide sequence ID" value="NC_008554.1"/>
</dbReference>
<evidence type="ECO:0000256" key="7">
    <source>
        <dbReference type="ARBA" id="ARBA00022723"/>
    </source>
</evidence>
<comment type="pathway">
    <text evidence="2">Cofactor biosynthesis; NAD(+) biosynthesis; quinolinate from iminoaspartate: step 1/1.</text>
</comment>
<evidence type="ECO:0000256" key="2">
    <source>
        <dbReference type="ARBA" id="ARBA00005065"/>
    </source>
</evidence>
<dbReference type="Proteomes" id="UP000001784">
    <property type="component" value="Chromosome"/>
</dbReference>
<evidence type="ECO:0000256" key="5">
    <source>
        <dbReference type="ARBA" id="ARBA00022642"/>
    </source>
</evidence>
<proteinExistence type="predicted"/>
<dbReference type="PANTHER" id="PTHR30573">
    <property type="entry name" value="QUINOLINATE SYNTHETASE A"/>
    <property type="match status" value="1"/>
</dbReference>
<dbReference type="AlphaFoldDB" id="A0LIN5"/>
<dbReference type="NCBIfam" id="TIGR00550">
    <property type="entry name" value="nadA"/>
    <property type="match status" value="1"/>
</dbReference>
<dbReference type="KEGG" id="sfu:Sfum_1600"/>
<keyword evidence="7" id="KW-0479">Metal-binding</keyword>
<keyword evidence="12" id="KW-1185">Reference proteome</keyword>
<sequence>MNVSKDTIRRIQELKQEKKAIILAHNYQPPAIQDVADLTGDSLELSRHASATEAAVIVFCGVGFMAETAAILNPGKIVLLPNPRAGCPMADMITPGNVKDIRRQYPGVPIITYVNSTAAVKAESTVCCTSSNCIRVAQSFKDADTLYMAPDQNLAMYTARHTGKTIHYWEGYCPIHHKLTAEQVRKRKAEHPEALFIAHPECRPEVLELADLVHSTSGMLRFVSESSESSFIIGTETGILYPMQKRNPEKRLYPASNTMVCPDMKKTSLEDVLRSMETMEPRITVPEDIRLRALEAVERMLAIR</sequence>
<dbReference type="InParanoid" id="A0LIN5"/>
<dbReference type="EMBL" id="CP000478">
    <property type="protein sequence ID" value="ABK17287.1"/>
    <property type="molecule type" value="Genomic_DNA"/>
</dbReference>
<dbReference type="UniPathway" id="UPA00253">
    <property type="reaction ID" value="UER00327"/>
</dbReference>
<reference evidence="11 12" key="1">
    <citation type="submission" date="2006-10" db="EMBL/GenBank/DDBJ databases">
        <title>Complete sequence of Syntrophobacter fumaroxidans MPOB.</title>
        <authorList>
            <consortium name="US DOE Joint Genome Institute"/>
            <person name="Copeland A."/>
            <person name="Lucas S."/>
            <person name="Lapidus A."/>
            <person name="Barry K."/>
            <person name="Detter J.C."/>
            <person name="Glavina del Rio T."/>
            <person name="Hammon N."/>
            <person name="Israni S."/>
            <person name="Pitluck S."/>
            <person name="Goltsman E.G."/>
            <person name="Martinez M."/>
            <person name="Schmutz J."/>
            <person name="Larimer F."/>
            <person name="Land M."/>
            <person name="Hauser L."/>
            <person name="Kyrpides N."/>
            <person name="Kim E."/>
            <person name="Boone D.R."/>
            <person name="Brockman F."/>
            <person name="Culley D."/>
            <person name="Ferry J."/>
            <person name="Gunsalus R."/>
            <person name="McInerney M.J."/>
            <person name="Morrison M."/>
            <person name="Plugge C."/>
            <person name="Rohlin L."/>
            <person name="Scholten J."/>
            <person name="Sieber J."/>
            <person name="Stams A.J.M."/>
            <person name="Worm P."/>
            <person name="Henstra A.M."/>
            <person name="Richardson P."/>
        </authorList>
    </citation>
    <scope>NUCLEOTIDE SEQUENCE [LARGE SCALE GENOMIC DNA]</scope>
    <source>
        <strain evidence="12">DSM 10017 / MPOB</strain>
    </source>
</reference>
<accession>A0LIN5</accession>
<evidence type="ECO:0000256" key="6">
    <source>
        <dbReference type="ARBA" id="ARBA00022679"/>
    </source>
</evidence>
<name>A0LIN5_SYNFM</name>
<evidence type="ECO:0000313" key="12">
    <source>
        <dbReference type="Proteomes" id="UP000001784"/>
    </source>
</evidence>
<organism evidence="11 12">
    <name type="scientific">Syntrophobacter fumaroxidans (strain DSM 10017 / MPOB)</name>
    <dbReference type="NCBI Taxonomy" id="335543"/>
    <lineage>
        <taxon>Bacteria</taxon>
        <taxon>Pseudomonadati</taxon>
        <taxon>Thermodesulfobacteriota</taxon>
        <taxon>Syntrophobacteria</taxon>
        <taxon>Syntrophobacterales</taxon>
        <taxon>Syntrophobacteraceae</taxon>
        <taxon>Syntrophobacter</taxon>
    </lineage>
</organism>
<evidence type="ECO:0000256" key="10">
    <source>
        <dbReference type="NCBIfam" id="TIGR00550"/>
    </source>
</evidence>
<evidence type="ECO:0000256" key="4">
    <source>
        <dbReference type="ARBA" id="ARBA00022485"/>
    </source>
</evidence>
<evidence type="ECO:0000256" key="1">
    <source>
        <dbReference type="ARBA" id="ARBA00001966"/>
    </source>
</evidence>
<dbReference type="GO" id="GO:0051539">
    <property type="term" value="F:4 iron, 4 sulfur cluster binding"/>
    <property type="evidence" value="ECO:0007669"/>
    <property type="project" value="UniProtKB-KW"/>
</dbReference>
<dbReference type="InterPro" id="IPR003473">
    <property type="entry name" value="NadA"/>
</dbReference>
<dbReference type="NCBIfam" id="NF006878">
    <property type="entry name" value="PRK09375.1-2"/>
    <property type="match status" value="1"/>
</dbReference>
<dbReference type="SUPFAM" id="SSF142754">
    <property type="entry name" value="NadA-like"/>
    <property type="match status" value="1"/>
</dbReference>
<evidence type="ECO:0000256" key="9">
    <source>
        <dbReference type="ARBA" id="ARBA00023014"/>
    </source>
</evidence>
<evidence type="ECO:0000256" key="3">
    <source>
        <dbReference type="ARBA" id="ARBA00012669"/>
    </source>
</evidence>
<comment type="cofactor">
    <cofactor evidence="1">
        <name>[4Fe-4S] cluster</name>
        <dbReference type="ChEBI" id="CHEBI:49883"/>
    </cofactor>
</comment>
<dbReference type="GO" id="GO:0008987">
    <property type="term" value="F:quinolinate synthetase A activity"/>
    <property type="evidence" value="ECO:0007669"/>
    <property type="project" value="UniProtKB-UniRule"/>
</dbReference>
<dbReference type="Pfam" id="PF02445">
    <property type="entry name" value="NadA"/>
    <property type="match status" value="1"/>
</dbReference>
<dbReference type="PANTHER" id="PTHR30573:SF0">
    <property type="entry name" value="QUINOLINATE SYNTHASE, CHLOROPLASTIC"/>
    <property type="match status" value="1"/>
</dbReference>
<keyword evidence="9" id="KW-0411">Iron-sulfur</keyword>
<dbReference type="Gene3D" id="3.40.50.10800">
    <property type="entry name" value="NadA-like"/>
    <property type="match status" value="3"/>
</dbReference>